<evidence type="ECO:0000256" key="10">
    <source>
        <dbReference type="ARBA" id="ARBA00023077"/>
    </source>
</evidence>
<dbReference type="InterPro" id="IPR037066">
    <property type="entry name" value="Plug_dom_sf"/>
</dbReference>
<keyword evidence="5" id="KW-0410">Iron transport</keyword>
<feature type="short sequence motif" description="TonB C-terminal box" evidence="15">
    <location>
        <begin position="803"/>
        <end position="820"/>
    </location>
</feature>
<evidence type="ECO:0000256" key="9">
    <source>
        <dbReference type="ARBA" id="ARBA00023065"/>
    </source>
</evidence>
<accession>A0A089WHN8</accession>
<dbReference type="Proteomes" id="UP000029493">
    <property type="component" value="Chromosome"/>
</dbReference>
<dbReference type="InterPro" id="IPR011662">
    <property type="entry name" value="Secretin/TonB_short_N"/>
</dbReference>
<dbReference type="EMBL" id="CP009455">
    <property type="protein sequence ID" value="AIR88111.1"/>
    <property type="molecule type" value="Genomic_DNA"/>
</dbReference>
<dbReference type="KEGG" id="psw:LK03_02110"/>
<organism evidence="19 20">
    <name type="scientific">Pseudomonas cremoricolorata</name>
    <dbReference type="NCBI Taxonomy" id="157783"/>
    <lineage>
        <taxon>Bacteria</taxon>
        <taxon>Pseudomonadati</taxon>
        <taxon>Pseudomonadota</taxon>
        <taxon>Gammaproteobacteria</taxon>
        <taxon>Pseudomonadales</taxon>
        <taxon>Pseudomonadaceae</taxon>
        <taxon>Pseudomonas</taxon>
    </lineage>
</organism>
<sequence length="820" mass="89063">MPLALSTALVASAVSFSAVSVPAWAQTQQSEYRFAIPAGPLEDALSAYGSQVKASISYEPGLSRGRTSPGVQGVFSAQAALDRLLQGTGLQAVAHGSASYTLLAQDSSDTALQLGATTVDGLSDTLGNVSEGSRSYTVGQVSVGKAPQSIKETPQAVSVMTRQRLQDQQLTTLGKTLQQTTGITEFQGSMTSAVYLSRGFEVTNFRLDGGATLRHAAWMEMDTAIYDHVEVLRGADGLFAGAGEPGGTVNLVRKRPTATPQASVMLSAGSWDNYRQELDVSGPLAFDGRLRGRLVAVNQDRNSFIDYAGAKRKLVYGVLEADLDDATTLYGGMTHDNLRGSDQDYGLPRYATGEDLKLPRSTYLAGATDVRYLTNNTYFLHVDRQLSDAWTLSLDTQYNRQREYRNDYNFNGAVDPQTGGGVFAEGGTQHFPKTEKAIDVSLKGTFEWFGLEHGLTAGWNWTDSKGRDDTASSGDVVVDDIFNFDPKDYPSNKGRSSPFGYLTQNTKTDGVYGALRLQLAEPLHWFIGGSLNNYHYSYDNLTYATGKSTPNKVEDTRVFLPYSGLTYDLTPEWTAYTSVAEIYKSQSDRYTGPPGGGTSLDPITGRNYELGIKGELLGGRLNTYAAVYYTQRNGSALRDPRYPYSSNSTTGTSCCYTDDGEVVSKGLDFEVSGELAERLEATFGYTYNHNENKVSGAAYNSLTPRHLAKLFATYQLPGVLSQLKVGGGVTAQSASYVSGSALLRDANGGLTGDSVDYRFSQAGYALWNAFAHYQLDEHWSVAGNLDNLFDKHYYSTVGYSDYGNFYGTPRNFTVSLRGEF</sequence>
<dbReference type="GO" id="GO:0009279">
    <property type="term" value="C:cell outer membrane"/>
    <property type="evidence" value="ECO:0007669"/>
    <property type="project" value="UniProtKB-SubCell"/>
</dbReference>
<evidence type="ECO:0000256" key="15">
    <source>
        <dbReference type="PROSITE-ProRule" id="PRU10144"/>
    </source>
</evidence>
<dbReference type="InterPro" id="IPR000531">
    <property type="entry name" value="Beta-barrel_TonB"/>
</dbReference>
<proteinExistence type="inferred from homology"/>
<dbReference type="SMART" id="SM00965">
    <property type="entry name" value="STN"/>
    <property type="match status" value="1"/>
</dbReference>
<dbReference type="GO" id="GO:0038023">
    <property type="term" value="F:signaling receptor activity"/>
    <property type="evidence" value="ECO:0007669"/>
    <property type="project" value="InterPro"/>
</dbReference>
<feature type="chain" id="PRO_5001850890" description="Secretin/TonB short N-terminal domain-containing protein" evidence="17">
    <location>
        <begin position="26"/>
        <end position="820"/>
    </location>
</feature>
<keyword evidence="20" id="KW-1185">Reference proteome</keyword>
<dbReference type="Gene3D" id="3.55.50.30">
    <property type="match status" value="1"/>
</dbReference>
<keyword evidence="12" id="KW-0675">Receptor</keyword>
<dbReference type="Pfam" id="PF00593">
    <property type="entry name" value="TonB_dep_Rec_b-barrel"/>
    <property type="match status" value="1"/>
</dbReference>
<dbReference type="PANTHER" id="PTHR32552:SF74">
    <property type="entry name" value="HYDROXAMATE SIDEROPHORE RECEPTOR FHUE"/>
    <property type="match status" value="1"/>
</dbReference>
<dbReference type="GO" id="GO:0015891">
    <property type="term" value="P:siderophore transport"/>
    <property type="evidence" value="ECO:0007669"/>
    <property type="project" value="InterPro"/>
</dbReference>
<dbReference type="CDD" id="cd01347">
    <property type="entry name" value="ligand_gated_channel"/>
    <property type="match status" value="1"/>
</dbReference>
<dbReference type="AlphaFoldDB" id="A0A089WHN8"/>
<dbReference type="Pfam" id="PF07715">
    <property type="entry name" value="Plug"/>
    <property type="match status" value="1"/>
</dbReference>
<dbReference type="Gene3D" id="2.40.170.20">
    <property type="entry name" value="TonB-dependent receptor, beta-barrel domain"/>
    <property type="match status" value="1"/>
</dbReference>
<reference evidence="19 20" key="1">
    <citation type="submission" date="2014-09" db="EMBL/GenBank/DDBJ databases">
        <authorList>
            <person name="Chan K.-G."/>
        </authorList>
    </citation>
    <scope>NUCLEOTIDE SEQUENCE [LARGE SCALE GENOMIC DNA]</scope>
    <source>
        <strain evidence="19 20">ND07</strain>
    </source>
</reference>
<comment type="similarity">
    <text evidence="2 14 16">Belongs to the TonB-dependent receptor family.</text>
</comment>
<dbReference type="InterPro" id="IPR010917">
    <property type="entry name" value="TonB_rcpt_CS"/>
</dbReference>
<dbReference type="SUPFAM" id="SSF56935">
    <property type="entry name" value="Porins"/>
    <property type="match status" value="1"/>
</dbReference>
<gene>
    <name evidence="19" type="ORF">LK03_02110</name>
</gene>
<evidence type="ECO:0000256" key="3">
    <source>
        <dbReference type="ARBA" id="ARBA00022448"/>
    </source>
</evidence>
<dbReference type="InterPro" id="IPR039426">
    <property type="entry name" value="TonB-dep_rcpt-like"/>
</dbReference>
<dbReference type="NCBIfam" id="TIGR01783">
    <property type="entry name" value="TonB-siderophor"/>
    <property type="match status" value="1"/>
</dbReference>
<dbReference type="Pfam" id="PF07660">
    <property type="entry name" value="STN"/>
    <property type="match status" value="1"/>
</dbReference>
<dbReference type="InterPro" id="IPR012910">
    <property type="entry name" value="Plug_dom"/>
</dbReference>
<evidence type="ECO:0000256" key="7">
    <source>
        <dbReference type="ARBA" id="ARBA00022729"/>
    </source>
</evidence>
<keyword evidence="10 16" id="KW-0798">TonB box</keyword>
<dbReference type="eggNOG" id="COG4773">
    <property type="taxonomic scope" value="Bacteria"/>
</dbReference>
<name>A0A089WHN8_9PSED</name>
<evidence type="ECO:0000256" key="16">
    <source>
        <dbReference type="RuleBase" id="RU003357"/>
    </source>
</evidence>
<evidence type="ECO:0000256" key="2">
    <source>
        <dbReference type="ARBA" id="ARBA00009810"/>
    </source>
</evidence>
<feature type="signal peptide" evidence="17">
    <location>
        <begin position="1"/>
        <end position="25"/>
    </location>
</feature>
<keyword evidence="4 14" id="KW-1134">Transmembrane beta strand</keyword>
<keyword evidence="3 14" id="KW-0813">Transport</keyword>
<dbReference type="PANTHER" id="PTHR32552">
    <property type="entry name" value="FERRICHROME IRON RECEPTOR-RELATED"/>
    <property type="match status" value="1"/>
</dbReference>
<keyword evidence="11 14" id="KW-0472">Membrane</keyword>
<evidence type="ECO:0000313" key="20">
    <source>
        <dbReference type="Proteomes" id="UP000029493"/>
    </source>
</evidence>
<evidence type="ECO:0000256" key="5">
    <source>
        <dbReference type="ARBA" id="ARBA00022496"/>
    </source>
</evidence>
<evidence type="ECO:0000256" key="8">
    <source>
        <dbReference type="ARBA" id="ARBA00023004"/>
    </source>
</evidence>
<evidence type="ECO:0000259" key="18">
    <source>
        <dbReference type="SMART" id="SM00965"/>
    </source>
</evidence>
<evidence type="ECO:0000256" key="1">
    <source>
        <dbReference type="ARBA" id="ARBA00004571"/>
    </source>
</evidence>
<keyword evidence="8" id="KW-0408">Iron</keyword>
<dbReference type="InterPro" id="IPR036942">
    <property type="entry name" value="Beta-barrel_TonB_sf"/>
</dbReference>
<keyword evidence="7 17" id="KW-0732">Signal</keyword>
<evidence type="ECO:0000256" key="17">
    <source>
        <dbReference type="SAM" id="SignalP"/>
    </source>
</evidence>
<keyword evidence="9" id="KW-0406">Ion transport</keyword>
<comment type="subcellular location">
    <subcellularLocation>
        <location evidence="1 14">Cell outer membrane</location>
        <topology evidence="1 14">Multi-pass membrane protein</topology>
    </subcellularLocation>
</comment>
<keyword evidence="13 14" id="KW-0998">Cell outer membrane</keyword>
<dbReference type="PROSITE" id="PS52016">
    <property type="entry name" value="TONB_DEPENDENT_REC_3"/>
    <property type="match status" value="1"/>
</dbReference>
<evidence type="ECO:0000256" key="6">
    <source>
        <dbReference type="ARBA" id="ARBA00022692"/>
    </source>
</evidence>
<dbReference type="InterPro" id="IPR010105">
    <property type="entry name" value="TonB_sidphr_rcpt"/>
</dbReference>
<evidence type="ECO:0000256" key="13">
    <source>
        <dbReference type="ARBA" id="ARBA00023237"/>
    </source>
</evidence>
<dbReference type="STRING" id="157783.LK03_02110"/>
<protein>
    <recommendedName>
        <fullName evidence="18">Secretin/TonB short N-terminal domain-containing protein</fullName>
    </recommendedName>
</protein>
<evidence type="ECO:0000313" key="19">
    <source>
        <dbReference type="EMBL" id="AIR88111.1"/>
    </source>
</evidence>
<dbReference type="Gene3D" id="2.170.130.10">
    <property type="entry name" value="TonB-dependent receptor, plug domain"/>
    <property type="match status" value="1"/>
</dbReference>
<keyword evidence="6 14" id="KW-0812">Transmembrane</keyword>
<evidence type="ECO:0000256" key="4">
    <source>
        <dbReference type="ARBA" id="ARBA00022452"/>
    </source>
</evidence>
<dbReference type="PROSITE" id="PS01156">
    <property type="entry name" value="TONB_DEPENDENT_REC_2"/>
    <property type="match status" value="1"/>
</dbReference>
<dbReference type="GO" id="GO:0015344">
    <property type="term" value="F:siderophore uptake transmembrane transporter activity"/>
    <property type="evidence" value="ECO:0007669"/>
    <property type="project" value="TreeGrafter"/>
</dbReference>
<evidence type="ECO:0000256" key="14">
    <source>
        <dbReference type="PROSITE-ProRule" id="PRU01360"/>
    </source>
</evidence>
<evidence type="ECO:0000256" key="12">
    <source>
        <dbReference type="ARBA" id="ARBA00023170"/>
    </source>
</evidence>
<feature type="domain" description="Secretin/TonB short N-terminal" evidence="18">
    <location>
        <begin position="54"/>
        <end position="105"/>
    </location>
</feature>
<evidence type="ECO:0000256" key="11">
    <source>
        <dbReference type="ARBA" id="ARBA00023136"/>
    </source>
</evidence>